<dbReference type="RefSeq" id="WP_194311415.1">
    <property type="nucleotide sequence ID" value="NZ_JADHEC010000009.1"/>
</dbReference>
<dbReference type="EMBL" id="JADHEC010000009">
    <property type="protein sequence ID" value="MBF2708160.1"/>
    <property type="molecule type" value="Genomic_DNA"/>
</dbReference>
<comment type="caution">
    <text evidence="2">The sequence shown here is derived from an EMBL/GenBank/DDBJ whole genome shotgun (WGS) entry which is preliminary data.</text>
</comment>
<feature type="transmembrane region" description="Helical" evidence="1">
    <location>
        <begin position="6"/>
        <end position="24"/>
    </location>
</feature>
<name>A0A930UD08_9FLAO</name>
<dbReference type="Proteomes" id="UP000646211">
    <property type="component" value="Unassembled WGS sequence"/>
</dbReference>
<evidence type="ECO:0000313" key="3">
    <source>
        <dbReference type="Proteomes" id="UP000646211"/>
    </source>
</evidence>
<dbReference type="InterPro" id="IPR013879">
    <property type="entry name" value="DUF1761"/>
</dbReference>
<accession>A0A930UD08</accession>
<keyword evidence="1" id="KW-1133">Transmembrane helix</keyword>
<gene>
    <name evidence="2" type="ORF">IR213_06095</name>
</gene>
<proteinExistence type="predicted"/>
<keyword evidence="1" id="KW-0472">Membrane</keyword>
<feature type="transmembrane region" description="Helical" evidence="1">
    <location>
        <begin position="112"/>
        <end position="133"/>
    </location>
</feature>
<feature type="transmembrane region" description="Helical" evidence="1">
    <location>
        <begin position="51"/>
        <end position="72"/>
    </location>
</feature>
<protein>
    <submittedName>
        <fullName evidence="2">DUF1761 domain-containing protein</fullName>
    </submittedName>
</protein>
<dbReference type="AlphaFoldDB" id="A0A930UD08"/>
<organism evidence="2 3">
    <name type="scientific">Flavobacterium soyangense</name>
    <dbReference type="NCBI Taxonomy" id="2023265"/>
    <lineage>
        <taxon>Bacteria</taxon>
        <taxon>Pseudomonadati</taxon>
        <taxon>Bacteroidota</taxon>
        <taxon>Flavobacteriia</taxon>
        <taxon>Flavobacteriales</taxon>
        <taxon>Flavobacteriaceae</taxon>
        <taxon>Flavobacterium</taxon>
    </lineage>
</organism>
<evidence type="ECO:0000256" key="1">
    <source>
        <dbReference type="SAM" id="Phobius"/>
    </source>
</evidence>
<keyword evidence="3" id="KW-1185">Reference proteome</keyword>
<feature type="transmembrane region" description="Helical" evidence="1">
    <location>
        <begin position="145"/>
        <end position="162"/>
    </location>
</feature>
<reference evidence="2" key="1">
    <citation type="submission" date="2020-11" db="EMBL/GenBank/DDBJ databases">
        <title>Genome of Flavobacterium soyangense.</title>
        <authorList>
            <person name="Liu Q."/>
            <person name="Xin Y.-H."/>
        </authorList>
    </citation>
    <scope>NUCLEOTIDE SEQUENCE</scope>
    <source>
        <strain evidence="2">CGMCC 1.13493</strain>
    </source>
</reference>
<evidence type="ECO:0000313" key="2">
    <source>
        <dbReference type="EMBL" id="MBF2708160.1"/>
    </source>
</evidence>
<dbReference type="Pfam" id="PF08570">
    <property type="entry name" value="DUF1761"/>
    <property type="match status" value="1"/>
</dbReference>
<sequence>MEFNLLAVLIAALSSFVVGFIWYNPKVFGTIWMKEAGLTKEQIEKGNMLKIYGLTFAYSFILAFIMMPVLVIHQMGAISMVGGSQLVENAKPSYLAFMADYGDVFRTYKHGALHGFISGIFLATPVIAINGLFERKTWKYIAIQGGYWIVTMTIMGSIICGWK</sequence>
<keyword evidence="1" id="KW-0812">Transmembrane</keyword>